<dbReference type="Gene3D" id="3.10.10.10">
    <property type="entry name" value="HIV Type 1 Reverse Transcriptase, subunit A, domain 1"/>
    <property type="match status" value="1"/>
</dbReference>
<dbReference type="Proteomes" id="UP000054632">
    <property type="component" value="Unassembled WGS sequence"/>
</dbReference>
<dbReference type="EMBL" id="JYDR01000001">
    <property type="protein sequence ID" value="KRY80034.1"/>
    <property type="molecule type" value="Genomic_DNA"/>
</dbReference>
<gene>
    <name evidence="1" type="primary">pol</name>
    <name evidence="1" type="ORF">T4A_304</name>
</gene>
<comment type="caution">
    <text evidence="1">The sequence shown here is derived from an EMBL/GenBank/DDBJ whole genome shotgun (WGS) entry which is preliminary data.</text>
</comment>
<dbReference type="CDD" id="cd01647">
    <property type="entry name" value="RT_LTR"/>
    <property type="match status" value="1"/>
</dbReference>
<evidence type="ECO:0000313" key="2">
    <source>
        <dbReference type="Proteomes" id="UP000054632"/>
    </source>
</evidence>
<accession>A0A0V1F2B6</accession>
<dbReference type="AlphaFoldDB" id="A0A0V1F2B6"/>
<proteinExistence type="predicted"/>
<dbReference type="InterPro" id="IPR050951">
    <property type="entry name" value="Retrovirus_Pol_polyprotein"/>
</dbReference>
<reference evidence="1 2" key="1">
    <citation type="submission" date="2015-01" db="EMBL/GenBank/DDBJ databases">
        <title>Evolution of Trichinella species and genotypes.</title>
        <authorList>
            <person name="Korhonen P.K."/>
            <person name="Edoardo P."/>
            <person name="Giuseppe L.R."/>
            <person name="Gasser R.B."/>
        </authorList>
    </citation>
    <scope>NUCLEOTIDE SEQUENCE [LARGE SCALE GENOMIC DNA]</scope>
    <source>
        <strain evidence="1">ISS13</strain>
    </source>
</reference>
<dbReference type="PANTHER" id="PTHR37984:SF5">
    <property type="entry name" value="PROTEIN NYNRIN-LIKE"/>
    <property type="match status" value="1"/>
</dbReference>
<name>A0A0V1F2B6_TRIPS</name>
<dbReference type="PANTHER" id="PTHR37984">
    <property type="entry name" value="PROTEIN CBG26694"/>
    <property type="match status" value="1"/>
</dbReference>
<dbReference type="InterPro" id="IPR043502">
    <property type="entry name" value="DNA/RNA_pol_sf"/>
</dbReference>
<organism evidence="1 2">
    <name type="scientific">Trichinella pseudospiralis</name>
    <name type="common">Parasitic roundworm</name>
    <dbReference type="NCBI Taxonomy" id="6337"/>
    <lineage>
        <taxon>Eukaryota</taxon>
        <taxon>Metazoa</taxon>
        <taxon>Ecdysozoa</taxon>
        <taxon>Nematoda</taxon>
        <taxon>Enoplea</taxon>
        <taxon>Dorylaimia</taxon>
        <taxon>Trichinellida</taxon>
        <taxon>Trichinellidae</taxon>
        <taxon>Trichinella</taxon>
    </lineage>
</organism>
<protein>
    <submittedName>
        <fullName evidence="1">Retrovirus-related Pol polyprotein from transposon opus</fullName>
    </submittedName>
</protein>
<evidence type="ECO:0000313" key="1">
    <source>
        <dbReference type="EMBL" id="KRY80034.1"/>
    </source>
</evidence>
<dbReference type="InterPro" id="IPR043128">
    <property type="entry name" value="Rev_trsase/Diguanyl_cyclase"/>
</dbReference>
<dbReference type="Gene3D" id="3.30.70.270">
    <property type="match status" value="1"/>
</dbReference>
<sequence>MQATIETVPIVSRQASVPKRQTPQWRLCGDYRGLNCCITTDRYPLPNLADFAHNLHAHACYDILMRPQDILKSVITTLFGLFEFLKMPFSLRNAAQNFQRFIDTVTRCFVYVDDFLASVSQKEYMKKVLQRLQAHGIQVNKGSCILAAPSLPFLGQIVDTNGITKSKRSKLFRHPQPGASSADLRHSVTFRTSRSHWHPCAPSHRPQHCPRSASRVINWKRTKRRKTHWPMPENENASDHTIGAFFSRRFTAAHKRFSAFGCQLLVAYLAVKHFRHANRPQATLKEDLNCSAAEILYHLAKRWSLLTTRELSQRSLFRTGRQGYCGYELAGHQFGMLPECAGSSSIVIHLTKSAQTMDHCPGKPTASNVRVSSTLQSRNLRSGLQRRLLYKPDVWQSKDRVCWIHWLLDQAMRRTCPDESNERQSDYGWAIIVDLTYR</sequence>
<dbReference type="SUPFAM" id="SSF56672">
    <property type="entry name" value="DNA/RNA polymerases"/>
    <property type="match status" value="1"/>
</dbReference>